<gene>
    <name evidence="1" type="ORF">CEXT_782051</name>
</gene>
<name>A0AAV4VQ17_CAEEX</name>
<organism evidence="1 2">
    <name type="scientific">Caerostris extrusa</name>
    <name type="common">Bark spider</name>
    <name type="synonym">Caerostris bankana</name>
    <dbReference type="NCBI Taxonomy" id="172846"/>
    <lineage>
        <taxon>Eukaryota</taxon>
        <taxon>Metazoa</taxon>
        <taxon>Ecdysozoa</taxon>
        <taxon>Arthropoda</taxon>
        <taxon>Chelicerata</taxon>
        <taxon>Arachnida</taxon>
        <taxon>Araneae</taxon>
        <taxon>Araneomorphae</taxon>
        <taxon>Entelegynae</taxon>
        <taxon>Araneoidea</taxon>
        <taxon>Araneidae</taxon>
        <taxon>Caerostris</taxon>
    </lineage>
</organism>
<sequence>MAACGDKFSALSSKGRQPLHALNPLLLEGGKNQDKVLSSLFQLTLLQSSSAVITSQACEGIYVKTPVDEIKDKRNVSNQRDNQLLSFEHRIKTRFISQLLSHPSLKTITDRIHLLCSKNRRNVSNQGDNQPHLIKTIVIRTSKSRLDSNQGDNPQLACLIHLSRQ</sequence>
<evidence type="ECO:0000313" key="2">
    <source>
        <dbReference type="Proteomes" id="UP001054945"/>
    </source>
</evidence>
<dbReference type="Proteomes" id="UP001054945">
    <property type="component" value="Unassembled WGS sequence"/>
</dbReference>
<dbReference type="EMBL" id="BPLR01014951">
    <property type="protein sequence ID" value="GIY72487.1"/>
    <property type="molecule type" value="Genomic_DNA"/>
</dbReference>
<reference evidence="1 2" key="1">
    <citation type="submission" date="2021-06" db="EMBL/GenBank/DDBJ databases">
        <title>Caerostris extrusa draft genome.</title>
        <authorList>
            <person name="Kono N."/>
            <person name="Arakawa K."/>
        </authorList>
    </citation>
    <scope>NUCLEOTIDE SEQUENCE [LARGE SCALE GENOMIC DNA]</scope>
</reference>
<evidence type="ECO:0000313" key="1">
    <source>
        <dbReference type="EMBL" id="GIY72487.1"/>
    </source>
</evidence>
<keyword evidence="2" id="KW-1185">Reference proteome</keyword>
<comment type="caution">
    <text evidence="1">The sequence shown here is derived from an EMBL/GenBank/DDBJ whole genome shotgun (WGS) entry which is preliminary data.</text>
</comment>
<dbReference type="AlphaFoldDB" id="A0AAV4VQ17"/>
<accession>A0AAV4VQ17</accession>
<proteinExistence type="predicted"/>
<protein>
    <submittedName>
        <fullName evidence="1">Uncharacterized protein</fullName>
    </submittedName>
</protein>